<evidence type="ECO:0000259" key="6">
    <source>
        <dbReference type="PROSITE" id="PS50158"/>
    </source>
</evidence>
<dbReference type="Pfam" id="PF00607">
    <property type="entry name" value="Gag_p24"/>
    <property type="match status" value="1"/>
</dbReference>
<reference evidence="7 8" key="1">
    <citation type="submission" date="2018-07" db="EMBL/GenBank/DDBJ databases">
        <title>A high quality draft genome assembly of the barn swallow (H. rustica rustica).</title>
        <authorList>
            <person name="Formenti G."/>
            <person name="Chiara M."/>
            <person name="Poveda L."/>
            <person name="Francoijs K.-J."/>
            <person name="Bonisoli-Alquati A."/>
            <person name="Canova L."/>
            <person name="Gianfranceschi L."/>
            <person name="Horner D.S."/>
            <person name="Saino N."/>
        </authorList>
    </citation>
    <scope>NUCLEOTIDE SEQUENCE [LARGE SCALE GENOMIC DNA]</scope>
    <source>
        <strain evidence="7">Chelidonia</strain>
        <tissue evidence="7">Blood</tissue>
    </source>
</reference>
<keyword evidence="8" id="KW-1185">Reference proteome</keyword>
<evidence type="ECO:0000256" key="5">
    <source>
        <dbReference type="SAM" id="MobiDB-lite"/>
    </source>
</evidence>
<dbReference type="GO" id="GO:0016032">
    <property type="term" value="P:viral process"/>
    <property type="evidence" value="ECO:0007669"/>
    <property type="project" value="InterPro"/>
</dbReference>
<keyword evidence="1" id="KW-0479">Metal-binding</keyword>
<feature type="compositionally biased region" description="Polar residues" evidence="5">
    <location>
        <begin position="530"/>
        <end position="543"/>
    </location>
</feature>
<dbReference type="Gene3D" id="1.10.375.10">
    <property type="entry name" value="Human Immunodeficiency Virus Type 1 Capsid Protein"/>
    <property type="match status" value="1"/>
</dbReference>
<dbReference type="GO" id="GO:0003676">
    <property type="term" value="F:nucleic acid binding"/>
    <property type="evidence" value="ECO:0007669"/>
    <property type="project" value="InterPro"/>
</dbReference>
<dbReference type="AlphaFoldDB" id="A0A3M0L9U3"/>
<proteinExistence type="predicted"/>
<feature type="domain" description="CCHC-type" evidence="6">
    <location>
        <begin position="466"/>
        <end position="480"/>
    </location>
</feature>
<accession>A0A3M0L9U3</accession>
<dbReference type="InterPro" id="IPR001878">
    <property type="entry name" value="Znf_CCHC"/>
</dbReference>
<sequence>MRLKIALKTNRARLLMRGRVSRKREESAKIELKPIFAKKRVFSKARSSHSRRRGERKCRGRLSPERKGRGPREKEWPSPERKGRGPRGKGRPSPEGKGRGRSPTKRVQSPEAASQSTSGSDSDFSWDWDSRSSAAGSDSGSDKEEITVYKISNNNVSTRVEGKSEKERTPLTDWRKIQIACADWNPSARLAFPVRLGGAGGNQRTYSPVNPKDVQAIVKAISDRGINSAMVSTLIDSVFGGDDMLPFDIKQTCRLIFDGAGIIVFKQEWEDNCAKQLALVTGADHPLHGSSLQRLMGTDPTMITPQAQAEGLRAHEVMTTTRAAREAIRSASMVIAKPSSWSTIKQNESESFAQFVDWLQAALNSSALPSEAKGPVLAECLRQQCNSATKDILRSLPLGSSIADMIRHVAKEERFAPIQAAVHTAITSIMACFKCGRAGHVAMDCPQSGHPSTPVPPRQLRSKGPCWACGKKGHLAKECRFKNQGNGRGRGQQGRTQPSPTWDVRRPNYANPKWGEALPNPFPPREATNFMAQPETQPYLSLSQEQQGPPPGDQTPGWPWQ</sequence>
<organism evidence="7 8">
    <name type="scientific">Hirundo rustica rustica</name>
    <dbReference type="NCBI Taxonomy" id="333673"/>
    <lineage>
        <taxon>Eukaryota</taxon>
        <taxon>Metazoa</taxon>
        <taxon>Chordata</taxon>
        <taxon>Craniata</taxon>
        <taxon>Vertebrata</taxon>
        <taxon>Euteleostomi</taxon>
        <taxon>Archelosauria</taxon>
        <taxon>Archosauria</taxon>
        <taxon>Dinosauria</taxon>
        <taxon>Saurischia</taxon>
        <taxon>Theropoda</taxon>
        <taxon>Coelurosauria</taxon>
        <taxon>Aves</taxon>
        <taxon>Neognathae</taxon>
        <taxon>Neoaves</taxon>
        <taxon>Telluraves</taxon>
        <taxon>Australaves</taxon>
        <taxon>Passeriformes</taxon>
        <taxon>Sylvioidea</taxon>
        <taxon>Hirundinidae</taxon>
        <taxon>Hirundo</taxon>
    </lineage>
</organism>
<dbReference type="EMBL" id="QRBI01000093">
    <property type="protein sequence ID" value="RMC21881.1"/>
    <property type="molecule type" value="Genomic_DNA"/>
</dbReference>
<evidence type="ECO:0000256" key="4">
    <source>
        <dbReference type="PROSITE-ProRule" id="PRU00047"/>
    </source>
</evidence>
<dbReference type="OrthoDB" id="3863715at2759"/>
<name>A0A3M0L9U3_HIRRU</name>
<dbReference type="SMART" id="SM00343">
    <property type="entry name" value="ZnF_C2HC"/>
    <property type="match status" value="2"/>
</dbReference>
<keyword evidence="3" id="KW-0862">Zinc</keyword>
<feature type="compositionally biased region" description="Low complexity" evidence="5">
    <location>
        <begin position="112"/>
        <end position="139"/>
    </location>
</feature>
<evidence type="ECO:0000256" key="3">
    <source>
        <dbReference type="ARBA" id="ARBA00022833"/>
    </source>
</evidence>
<evidence type="ECO:0000256" key="1">
    <source>
        <dbReference type="ARBA" id="ARBA00022723"/>
    </source>
</evidence>
<dbReference type="SUPFAM" id="SSF47353">
    <property type="entry name" value="Retrovirus capsid dimerization domain-like"/>
    <property type="match status" value="1"/>
</dbReference>
<dbReference type="STRING" id="333673.A0A3M0L9U3"/>
<gene>
    <name evidence="7" type="ORF">DUI87_02752</name>
</gene>
<evidence type="ECO:0000313" key="8">
    <source>
        <dbReference type="Proteomes" id="UP000269221"/>
    </source>
</evidence>
<comment type="caution">
    <text evidence="7">The sequence shown here is derived from an EMBL/GenBank/DDBJ whole genome shotgun (WGS) entry which is preliminary data.</text>
</comment>
<evidence type="ECO:0000313" key="7">
    <source>
        <dbReference type="EMBL" id="RMC21881.1"/>
    </source>
</evidence>
<dbReference type="PANTHER" id="PTHR40389:SF3">
    <property type="entry name" value="IGE-BINDING PROTEIN"/>
    <property type="match status" value="1"/>
</dbReference>
<dbReference type="Gene3D" id="4.10.60.10">
    <property type="entry name" value="Zinc finger, CCHC-type"/>
    <property type="match status" value="1"/>
</dbReference>
<keyword evidence="2 4" id="KW-0863">Zinc-finger</keyword>
<feature type="compositionally biased region" description="Basic residues" evidence="5">
    <location>
        <begin position="38"/>
        <end position="60"/>
    </location>
</feature>
<evidence type="ECO:0000256" key="2">
    <source>
        <dbReference type="ARBA" id="ARBA00022771"/>
    </source>
</evidence>
<dbReference type="Pfam" id="PF19317">
    <property type="entry name" value="Gag_p24_C"/>
    <property type="match status" value="1"/>
</dbReference>
<feature type="compositionally biased region" description="Basic and acidic residues" evidence="5">
    <location>
        <begin position="62"/>
        <end position="83"/>
    </location>
</feature>
<dbReference type="InterPro" id="IPR008916">
    <property type="entry name" value="Retrov_capsid_C"/>
</dbReference>
<dbReference type="InterPro" id="IPR050195">
    <property type="entry name" value="Primate_lentivir_Gag_pol-like"/>
</dbReference>
<feature type="region of interest" description="Disordered" evidence="5">
    <location>
        <begin position="481"/>
        <end position="561"/>
    </location>
</feature>
<feature type="region of interest" description="Disordered" evidence="5">
    <location>
        <begin position="38"/>
        <end position="146"/>
    </location>
</feature>
<dbReference type="GO" id="GO:0008270">
    <property type="term" value="F:zinc ion binding"/>
    <property type="evidence" value="ECO:0007669"/>
    <property type="project" value="UniProtKB-KW"/>
</dbReference>
<feature type="domain" description="CCHC-type" evidence="6">
    <location>
        <begin position="432"/>
        <end position="447"/>
    </location>
</feature>
<dbReference type="SUPFAM" id="SSF57756">
    <property type="entry name" value="Retrovirus zinc finger-like domains"/>
    <property type="match status" value="1"/>
</dbReference>
<dbReference type="InterPro" id="IPR045345">
    <property type="entry name" value="Gag_p24_C"/>
</dbReference>
<dbReference type="Pfam" id="PF00098">
    <property type="entry name" value="zf-CCHC"/>
    <property type="match status" value="2"/>
</dbReference>
<dbReference type="Proteomes" id="UP000269221">
    <property type="component" value="Unassembled WGS sequence"/>
</dbReference>
<dbReference type="InterPro" id="IPR036875">
    <property type="entry name" value="Znf_CCHC_sf"/>
</dbReference>
<dbReference type="SUPFAM" id="SSF47943">
    <property type="entry name" value="Retrovirus capsid protein, N-terminal core domain"/>
    <property type="match status" value="1"/>
</dbReference>
<dbReference type="PROSITE" id="PS50158">
    <property type="entry name" value="ZF_CCHC"/>
    <property type="match status" value="2"/>
</dbReference>
<dbReference type="InterPro" id="IPR008919">
    <property type="entry name" value="Retrov_capsid_N"/>
</dbReference>
<protein>
    <recommendedName>
        <fullName evidence="6">CCHC-type domain-containing protein</fullName>
    </recommendedName>
</protein>
<dbReference type="PANTHER" id="PTHR40389">
    <property type="entry name" value="ENDOGENOUS RETROVIRUS GROUP K MEMBER 24 GAG POLYPROTEIN-RELATED"/>
    <property type="match status" value="1"/>
</dbReference>
<dbReference type="Gene3D" id="1.10.1200.30">
    <property type="match status" value="1"/>
</dbReference>